<dbReference type="STRING" id="237682.SAMN05421676_101339"/>
<gene>
    <name evidence="2" type="ORF">SAMN05421676_101339</name>
</gene>
<accession>A0A1H9Z096</accession>
<evidence type="ECO:0000313" key="3">
    <source>
        <dbReference type="Proteomes" id="UP000199095"/>
    </source>
</evidence>
<dbReference type="GO" id="GO:0000166">
    <property type="term" value="F:nucleotide binding"/>
    <property type="evidence" value="ECO:0007669"/>
    <property type="project" value="InterPro"/>
</dbReference>
<dbReference type="InterPro" id="IPR052515">
    <property type="entry name" value="Gfo/Idh/MocA_Oxidoreductase"/>
</dbReference>
<dbReference type="Proteomes" id="UP000199095">
    <property type="component" value="Unassembled WGS sequence"/>
</dbReference>
<reference evidence="3" key="1">
    <citation type="submission" date="2016-10" db="EMBL/GenBank/DDBJ databases">
        <authorList>
            <person name="Varghese N."/>
            <person name="Submissions S."/>
        </authorList>
    </citation>
    <scope>NUCLEOTIDE SEQUENCE [LARGE SCALE GENOMIC DNA]</scope>
    <source>
        <strain evidence="3">CGMCC 1.3566</strain>
    </source>
</reference>
<organism evidence="2 3">
    <name type="scientific">Salinibacillus kushneri</name>
    <dbReference type="NCBI Taxonomy" id="237682"/>
    <lineage>
        <taxon>Bacteria</taxon>
        <taxon>Bacillati</taxon>
        <taxon>Bacillota</taxon>
        <taxon>Bacilli</taxon>
        <taxon>Bacillales</taxon>
        <taxon>Bacillaceae</taxon>
        <taxon>Salinibacillus</taxon>
    </lineage>
</organism>
<evidence type="ECO:0000259" key="1">
    <source>
        <dbReference type="Pfam" id="PF01408"/>
    </source>
</evidence>
<dbReference type="Pfam" id="PF01408">
    <property type="entry name" value="GFO_IDH_MocA"/>
    <property type="match status" value="1"/>
</dbReference>
<dbReference type="OrthoDB" id="9781966at2"/>
<keyword evidence="3" id="KW-1185">Reference proteome</keyword>
<proteinExistence type="predicted"/>
<name>A0A1H9Z096_9BACI</name>
<evidence type="ECO:0000313" key="2">
    <source>
        <dbReference type="EMBL" id="SES74281.1"/>
    </source>
</evidence>
<dbReference type="RefSeq" id="WP_093131312.1">
    <property type="nucleotide sequence ID" value="NZ_FOHJ01000001.1"/>
</dbReference>
<feature type="domain" description="Gfo/Idh/MocA-like oxidoreductase N-terminal" evidence="1">
    <location>
        <begin position="6"/>
        <end position="125"/>
    </location>
</feature>
<dbReference type="InterPro" id="IPR000683">
    <property type="entry name" value="Gfo/Idh/MocA-like_OxRdtase_N"/>
</dbReference>
<dbReference type="PANTHER" id="PTHR43249">
    <property type="entry name" value="UDP-N-ACETYL-2-AMINO-2-DEOXY-D-GLUCURONATE OXIDASE"/>
    <property type="match status" value="1"/>
</dbReference>
<dbReference type="AlphaFoldDB" id="A0A1H9Z096"/>
<dbReference type="Gene3D" id="3.40.50.720">
    <property type="entry name" value="NAD(P)-binding Rossmann-like Domain"/>
    <property type="match status" value="1"/>
</dbReference>
<dbReference type="PANTHER" id="PTHR43249:SF1">
    <property type="entry name" value="D-GLUCOSIDE 3-DEHYDROGENASE"/>
    <property type="match status" value="1"/>
</dbReference>
<dbReference type="Gene3D" id="3.30.360.10">
    <property type="entry name" value="Dihydrodipicolinate Reductase, domain 2"/>
    <property type="match status" value="1"/>
</dbReference>
<dbReference type="SUPFAM" id="SSF55347">
    <property type="entry name" value="Glyceraldehyde-3-phosphate dehydrogenase-like, C-terminal domain"/>
    <property type="match status" value="1"/>
</dbReference>
<dbReference type="SUPFAM" id="SSF51735">
    <property type="entry name" value="NAD(P)-binding Rossmann-fold domains"/>
    <property type="match status" value="1"/>
</dbReference>
<dbReference type="InterPro" id="IPR036291">
    <property type="entry name" value="NAD(P)-bd_dom_sf"/>
</dbReference>
<sequence>MKTCGIVLVGTAGYGEIYLKALQETNRLDWIKGVVDIHPESSSFYTLFQQMNIPIYTSLESFYEQNQAELAIISTPIHFHANQAITAMKNGSHVLCEKPVSGSLGEAVKMRQVRNETGRFLAIGFNWSFSDSVHRLKQDINNGLFGAPVQGQTIVLWPRTEEYYNRSNWAGKRFSPNGEPVFDSIANNAAAHFFHHLFYVLGSKEEQSARLKSLDIELYRANPIETFDTCAIRAKTDQSVDLYYYASHAVNEEYGPHFELEFEKASIRYYAGKPIKAMFNNGMEKSYGDPEEEHMNKLDVCIQAVVEGNKSIRCSIEAAYPHLLGMKYMHEINPAIPAFPSFYIRKNTDTNLTYVSNLAEVLYECYKSNQLPSERNIKWAHHYKTVQIPEKFSFNT</sequence>
<protein>
    <submittedName>
        <fullName evidence="2">Predicted dehydrogenase</fullName>
    </submittedName>
</protein>
<dbReference type="EMBL" id="FOHJ01000001">
    <property type="protein sequence ID" value="SES74281.1"/>
    <property type="molecule type" value="Genomic_DNA"/>
</dbReference>